<feature type="transmembrane region" description="Helical" evidence="8">
    <location>
        <begin position="133"/>
        <end position="155"/>
    </location>
</feature>
<evidence type="ECO:0000256" key="6">
    <source>
        <dbReference type="ARBA" id="ARBA00023136"/>
    </source>
</evidence>
<keyword evidence="3" id="KW-0547">Nucleotide-binding</keyword>
<dbReference type="InterPro" id="IPR036640">
    <property type="entry name" value="ABC1_TM_sf"/>
</dbReference>
<dbReference type="Pfam" id="PF00005">
    <property type="entry name" value="ABC_tran"/>
    <property type="match status" value="1"/>
</dbReference>
<keyword evidence="2 8" id="KW-0812">Transmembrane</keyword>
<dbReference type="SMART" id="SM00382">
    <property type="entry name" value="AAA"/>
    <property type="match status" value="1"/>
</dbReference>
<comment type="subcellular location">
    <subcellularLocation>
        <location evidence="1">Cell membrane</location>
        <topology evidence="1">Multi-pass membrane protein</topology>
    </subcellularLocation>
</comment>
<dbReference type="PANTHER" id="PTHR24221">
    <property type="entry name" value="ATP-BINDING CASSETTE SUB-FAMILY B"/>
    <property type="match status" value="1"/>
</dbReference>
<evidence type="ECO:0000256" key="1">
    <source>
        <dbReference type="ARBA" id="ARBA00004651"/>
    </source>
</evidence>
<protein>
    <submittedName>
        <fullName evidence="11">Cyclic peptide export ABC transporter</fullName>
    </submittedName>
</protein>
<evidence type="ECO:0000256" key="2">
    <source>
        <dbReference type="ARBA" id="ARBA00022692"/>
    </source>
</evidence>
<gene>
    <name evidence="11" type="ORF">POL58_09610</name>
</gene>
<dbReference type="InterPro" id="IPR027417">
    <property type="entry name" value="P-loop_NTPase"/>
</dbReference>
<dbReference type="NCBIfam" id="TIGR01194">
    <property type="entry name" value="cyc_pep_trnsptr"/>
    <property type="match status" value="1"/>
</dbReference>
<feature type="transmembrane region" description="Helical" evidence="8">
    <location>
        <begin position="265"/>
        <end position="287"/>
    </location>
</feature>
<dbReference type="InterPro" id="IPR003439">
    <property type="entry name" value="ABC_transporter-like_ATP-bd"/>
</dbReference>
<dbReference type="CDD" id="cd03228">
    <property type="entry name" value="ABCC_MRP_Like"/>
    <property type="match status" value="1"/>
</dbReference>
<evidence type="ECO:0000256" key="5">
    <source>
        <dbReference type="ARBA" id="ARBA00022989"/>
    </source>
</evidence>
<reference evidence="11 12" key="1">
    <citation type="submission" date="2022-11" db="EMBL/GenBank/DDBJ databases">
        <title>Minimal conservation of predation-associated metabolite biosynthetic gene clusters underscores biosynthetic potential of Myxococcota including descriptions for ten novel species: Archangium lansinium sp. nov., Myxococcus landrumus sp. nov., Nannocystis bai.</title>
        <authorList>
            <person name="Ahearne A."/>
            <person name="Stevens C."/>
            <person name="Dowd S."/>
        </authorList>
    </citation>
    <scope>NUCLEOTIDE SEQUENCE [LARGE SCALE GENOMIC DNA]</scope>
    <source>
        <strain evidence="11 12">NCELM</strain>
    </source>
</reference>
<evidence type="ECO:0000313" key="12">
    <source>
        <dbReference type="Proteomes" id="UP001217838"/>
    </source>
</evidence>
<evidence type="ECO:0000256" key="7">
    <source>
        <dbReference type="SAM" id="Coils"/>
    </source>
</evidence>
<organism evidence="11 12">
    <name type="scientific">Nannocystis radixulma</name>
    <dbReference type="NCBI Taxonomy" id="2995305"/>
    <lineage>
        <taxon>Bacteria</taxon>
        <taxon>Pseudomonadati</taxon>
        <taxon>Myxococcota</taxon>
        <taxon>Polyangia</taxon>
        <taxon>Nannocystales</taxon>
        <taxon>Nannocystaceae</taxon>
        <taxon>Nannocystis</taxon>
    </lineage>
</organism>
<dbReference type="InterPro" id="IPR011527">
    <property type="entry name" value="ABC1_TM_dom"/>
</dbReference>
<feature type="domain" description="ABC transmembrane type-1" evidence="10">
    <location>
        <begin position="15"/>
        <end position="225"/>
    </location>
</feature>
<keyword evidence="6 8" id="KW-0472">Membrane</keyword>
<dbReference type="PANTHER" id="PTHR24221:SF654">
    <property type="entry name" value="ATP-BINDING CASSETTE SUB-FAMILY B MEMBER 6"/>
    <property type="match status" value="1"/>
</dbReference>
<sequence>MKLLGLEVASPGQQLAVVGAVTAAGLANALAITIVSGAAQSPAGAGVTTLLTFAAAAVVSIGANRWASHRLNALVETGLYRTRVRFFEKIERTELRGIEAIGPTEIVDRLAQNMAIISAAASSIGRVMQALSIVAFALIYVAFLSPAAFVVIAALQIGALLQFRAAVNRTDAILRNYDAARLRFFDRLMGLLRGAKEIKLSRARSRDVRAEFAAASAGLRDASTRFDGLIDDSYLFLNAQLYLVLAGLVFVLPQYVALADATLSILLTTTLFLWGNIEGAIIGYPAYVQAAQATEALASLERRLDGAARKVSVAQEAADWPGQPGPLELCGVEYAYPASPGENAFRVGPVDLTVAPGEVVFIVGGNGSGKSTLLKTLTGLYPPTRGRVRLGGVTVDATTAAAFREQVSLILADFHLFSRTYGLDVSPEQVQPLLRQMQLAGKTAYKDGRFTRRDLSTGQRKRLALVLAMLEDRPILVLDEWPADQDPEFRRHFYEVLIPAWRAQGKIVIAVSHDDRYFHCADRLLVLDYGRVRA</sequence>
<dbReference type="InterPro" id="IPR039421">
    <property type="entry name" value="Type_1_exporter"/>
</dbReference>
<dbReference type="InterPro" id="IPR005898">
    <property type="entry name" value="Cyc_pep_transpt_SyrD/YojI"/>
</dbReference>
<keyword evidence="7" id="KW-0175">Coiled coil</keyword>
<dbReference type="Proteomes" id="UP001217838">
    <property type="component" value="Unassembled WGS sequence"/>
</dbReference>
<keyword evidence="4" id="KW-0067">ATP-binding</keyword>
<keyword evidence="12" id="KW-1185">Reference proteome</keyword>
<proteinExistence type="predicted"/>
<dbReference type="InterPro" id="IPR003593">
    <property type="entry name" value="AAA+_ATPase"/>
</dbReference>
<dbReference type="PROSITE" id="PS50893">
    <property type="entry name" value="ABC_TRANSPORTER_2"/>
    <property type="match status" value="1"/>
</dbReference>
<feature type="transmembrane region" description="Helical" evidence="8">
    <location>
        <begin position="41"/>
        <end position="63"/>
    </location>
</feature>
<evidence type="ECO:0000259" key="9">
    <source>
        <dbReference type="PROSITE" id="PS50893"/>
    </source>
</evidence>
<keyword evidence="5 8" id="KW-1133">Transmembrane helix</keyword>
<dbReference type="RefSeq" id="WP_271996656.1">
    <property type="nucleotide sequence ID" value="NZ_JAQNDN010000003.1"/>
</dbReference>
<evidence type="ECO:0000256" key="3">
    <source>
        <dbReference type="ARBA" id="ARBA00022741"/>
    </source>
</evidence>
<dbReference type="SUPFAM" id="SSF52540">
    <property type="entry name" value="P-loop containing nucleoside triphosphate hydrolases"/>
    <property type="match status" value="1"/>
</dbReference>
<dbReference type="SUPFAM" id="SSF90123">
    <property type="entry name" value="ABC transporter transmembrane region"/>
    <property type="match status" value="1"/>
</dbReference>
<feature type="domain" description="ABC transporter" evidence="9">
    <location>
        <begin position="327"/>
        <end position="534"/>
    </location>
</feature>
<name>A0ABT5B1L0_9BACT</name>
<evidence type="ECO:0000313" key="11">
    <source>
        <dbReference type="EMBL" id="MDC0667993.1"/>
    </source>
</evidence>
<dbReference type="Gene3D" id="1.20.1560.10">
    <property type="entry name" value="ABC transporter type 1, transmembrane domain"/>
    <property type="match status" value="1"/>
</dbReference>
<evidence type="ECO:0000259" key="10">
    <source>
        <dbReference type="PROSITE" id="PS50929"/>
    </source>
</evidence>
<dbReference type="PROSITE" id="PS50929">
    <property type="entry name" value="ABC_TM1F"/>
    <property type="match status" value="1"/>
</dbReference>
<evidence type="ECO:0000256" key="4">
    <source>
        <dbReference type="ARBA" id="ARBA00022840"/>
    </source>
</evidence>
<dbReference type="EMBL" id="JAQNDN010000003">
    <property type="protein sequence ID" value="MDC0667993.1"/>
    <property type="molecule type" value="Genomic_DNA"/>
</dbReference>
<accession>A0ABT5B1L0</accession>
<feature type="transmembrane region" description="Helical" evidence="8">
    <location>
        <begin position="239"/>
        <end position="258"/>
    </location>
</feature>
<feature type="coiled-coil region" evidence="7">
    <location>
        <begin position="290"/>
        <end position="317"/>
    </location>
</feature>
<comment type="caution">
    <text evidence="11">The sequence shown here is derived from an EMBL/GenBank/DDBJ whole genome shotgun (WGS) entry which is preliminary data.</text>
</comment>
<evidence type="ECO:0000256" key="8">
    <source>
        <dbReference type="SAM" id="Phobius"/>
    </source>
</evidence>
<dbReference type="Gene3D" id="3.40.50.300">
    <property type="entry name" value="P-loop containing nucleotide triphosphate hydrolases"/>
    <property type="match status" value="1"/>
</dbReference>